<comment type="similarity">
    <text evidence="4">Belongs to the HSF family.</text>
</comment>
<feature type="domain" description="HSF-type DNA-binding" evidence="6">
    <location>
        <begin position="25"/>
        <end position="130"/>
    </location>
</feature>
<sequence length="208" mass="23858">MKSANTTCTTKEEKSCYPRTGKRGVPQQFPRKLYEMLEFEAGSLQPACHLLQSGSSLMWIATGRGFRITNVEHFSEVVLPKWFKTSKYSSFQRNLNLYGFTKNRKGSTTQYFHPHFCKGKLEELSKIRKRESPSKKKKREQASLLHHAQADTTQCNVQMKPFDTSKHSQSSPTGGRLDILTEAMRLVIQGERLYSASSDTIAIQNYFY</sequence>
<dbReference type="PANTHER" id="PTHR10015:SF427">
    <property type="entry name" value="HEAT SHOCK FACTOR PROTEIN"/>
    <property type="match status" value="1"/>
</dbReference>
<dbReference type="SUPFAM" id="SSF46785">
    <property type="entry name" value="Winged helix' DNA-binding domain"/>
    <property type="match status" value="1"/>
</dbReference>
<dbReference type="Gene3D" id="1.10.10.10">
    <property type="entry name" value="Winged helix-like DNA-binding domain superfamily/Winged helix DNA-binding domain"/>
    <property type="match status" value="1"/>
</dbReference>
<organism evidence="7 8">
    <name type="scientific">Cyclotella atomus</name>
    <dbReference type="NCBI Taxonomy" id="382360"/>
    <lineage>
        <taxon>Eukaryota</taxon>
        <taxon>Sar</taxon>
        <taxon>Stramenopiles</taxon>
        <taxon>Ochrophyta</taxon>
        <taxon>Bacillariophyta</taxon>
        <taxon>Coscinodiscophyceae</taxon>
        <taxon>Thalassiosirophycidae</taxon>
        <taxon>Stephanodiscales</taxon>
        <taxon>Stephanodiscaceae</taxon>
        <taxon>Cyclotella</taxon>
    </lineage>
</organism>
<gene>
    <name evidence="7" type="ORF">ACHAWO_009808</name>
</gene>
<evidence type="ECO:0000259" key="6">
    <source>
        <dbReference type="SMART" id="SM00415"/>
    </source>
</evidence>
<dbReference type="Proteomes" id="UP001530400">
    <property type="component" value="Unassembled WGS sequence"/>
</dbReference>
<keyword evidence="2" id="KW-0238">DNA-binding</keyword>
<evidence type="ECO:0000313" key="7">
    <source>
        <dbReference type="EMBL" id="KAL3800564.1"/>
    </source>
</evidence>
<comment type="caution">
    <text evidence="7">The sequence shown here is derived from an EMBL/GenBank/DDBJ whole genome shotgun (WGS) entry which is preliminary data.</text>
</comment>
<dbReference type="InterPro" id="IPR036388">
    <property type="entry name" value="WH-like_DNA-bd_sf"/>
</dbReference>
<evidence type="ECO:0000313" key="8">
    <source>
        <dbReference type="Proteomes" id="UP001530400"/>
    </source>
</evidence>
<dbReference type="PANTHER" id="PTHR10015">
    <property type="entry name" value="HEAT SHOCK TRANSCRIPTION FACTOR"/>
    <property type="match status" value="1"/>
</dbReference>
<name>A0ABD3QKU5_9STRA</name>
<evidence type="ECO:0000256" key="5">
    <source>
        <dbReference type="SAM" id="MobiDB-lite"/>
    </source>
</evidence>
<dbReference type="InterPro" id="IPR036390">
    <property type="entry name" value="WH_DNA-bd_sf"/>
</dbReference>
<dbReference type="EMBL" id="JALLPJ020000156">
    <property type="protein sequence ID" value="KAL3800564.1"/>
    <property type="molecule type" value="Genomic_DNA"/>
</dbReference>
<dbReference type="GO" id="GO:0005634">
    <property type="term" value="C:nucleus"/>
    <property type="evidence" value="ECO:0007669"/>
    <property type="project" value="UniProtKB-SubCell"/>
</dbReference>
<accession>A0ABD3QKU5</accession>
<proteinExistence type="inferred from homology"/>
<dbReference type="Pfam" id="PF00447">
    <property type="entry name" value="HSF_DNA-bind"/>
    <property type="match status" value="1"/>
</dbReference>
<dbReference type="GO" id="GO:0003677">
    <property type="term" value="F:DNA binding"/>
    <property type="evidence" value="ECO:0007669"/>
    <property type="project" value="UniProtKB-KW"/>
</dbReference>
<keyword evidence="8" id="KW-1185">Reference proteome</keyword>
<feature type="region of interest" description="Disordered" evidence="5">
    <location>
        <begin position="1"/>
        <end position="24"/>
    </location>
</feature>
<dbReference type="SMART" id="SM00415">
    <property type="entry name" value="HSF"/>
    <property type="match status" value="1"/>
</dbReference>
<evidence type="ECO:0000256" key="4">
    <source>
        <dbReference type="RuleBase" id="RU004020"/>
    </source>
</evidence>
<dbReference type="AlphaFoldDB" id="A0ABD3QKU5"/>
<protein>
    <recommendedName>
        <fullName evidence="6">HSF-type DNA-binding domain-containing protein</fullName>
    </recommendedName>
</protein>
<comment type="subcellular location">
    <subcellularLocation>
        <location evidence="1">Nucleus</location>
    </subcellularLocation>
</comment>
<evidence type="ECO:0000256" key="1">
    <source>
        <dbReference type="ARBA" id="ARBA00004123"/>
    </source>
</evidence>
<keyword evidence="3" id="KW-0539">Nucleus</keyword>
<evidence type="ECO:0000256" key="2">
    <source>
        <dbReference type="ARBA" id="ARBA00023125"/>
    </source>
</evidence>
<reference evidence="7 8" key="1">
    <citation type="submission" date="2024-10" db="EMBL/GenBank/DDBJ databases">
        <title>Updated reference genomes for cyclostephanoid diatoms.</title>
        <authorList>
            <person name="Roberts W.R."/>
            <person name="Alverson A.J."/>
        </authorList>
    </citation>
    <scope>NUCLEOTIDE SEQUENCE [LARGE SCALE GENOMIC DNA]</scope>
    <source>
        <strain evidence="7 8">AJA010-31</strain>
    </source>
</reference>
<evidence type="ECO:0000256" key="3">
    <source>
        <dbReference type="ARBA" id="ARBA00023242"/>
    </source>
</evidence>
<dbReference type="InterPro" id="IPR000232">
    <property type="entry name" value="HSF_DNA-bd"/>
</dbReference>